<keyword evidence="3" id="KW-1185">Reference proteome</keyword>
<dbReference type="AlphaFoldDB" id="A0A0A8L771"/>
<dbReference type="InterPro" id="IPR006797">
    <property type="entry name" value="PRELI/MSF1_dom"/>
</dbReference>
<evidence type="ECO:0000313" key="2">
    <source>
        <dbReference type="EMBL" id="CDO94048.1"/>
    </source>
</evidence>
<evidence type="ECO:0000313" key="3">
    <source>
        <dbReference type="Proteomes" id="UP000031516"/>
    </source>
</evidence>
<dbReference type="PROSITE" id="PS50904">
    <property type="entry name" value="PRELI_MSF1"/>
    <property type="match status" value="1"/>
</dbReference>
<comment type="caution">
    <text evidence="2">The sequence shown here is derived from an EMBL/GenBank/DDBJ whole genome shotgun (WGS) entry which is preliminary data.</text>
</comment>
<dbReference type="Proteomes" id="UP000031516">
    <property type="component" value="Unassembled WGS sequence"/>
</dbReference>
<dbReference type="Pfam" id="PF04707">
    <property type="entry name" value="PRELI"/>
    <property type="match status" value="1"/>
</dbReference>
<reference evidence="2 3" key="1">
    <citation type="submission" date="2014-03" db="EMBL/GenBank/DDBJ databases">
        <title>The genome of Kluyveromyces dobzhanskii.</title>
        <authorList>
            <person name="Nystedt B."/>
            <person name="Astrom S."/>
        </authorList>
    </citation>
    <scope>NUCLEOTIDE SEQUENCE [LARGE SCALE GENOMIC DNA]</scope>
    <source>
        <strain evidence="2 3">CBS 2104</strain>
    </source>
</reference>
<dbReference type="PANTHER" id="PTHR11158">
    <property type="entry name" value="MSF1/PX19 RELATED"/>
    <property type="match status" value="1"/>
</dbReference>
<sequence>MRLFQNQHVFDYSWDCITAANWKKYPNEVSTHVVAVDVLRRELDTTGKILTSERLITCKQSVPQWVMMLVGGSNISYVREVSVVDLNEKSLVLRSYNLTGSNLLKVYETVKYTPHPNDPENRTLFEQEAQITAYATFTKVCNKIEEWSVNRFHENAEKGKQGFDSVLVILDESWKQTDRIVDGLVEKVDETVVDLKKTTDIFLKETEIKSSKLATYYGYFSDAFKRSNDMNSDGN</sequence>
<evidence type="ECO:0000259" key="1">
    <source>
        <dbReference type="PROSITE" id="PS50904"/>
    </source>
</evidence>
<feature type="domain" description="PRELI/MSF1" evidence="1">
    <location>
        <begin position="1"/>
        <end position="175"/>
    </location>
</feature>
<dbReference type="EMBL" id="CCBQ010000032">
    <property type="protein sequence ID" value="CDO94048.1"/>
    <property type="molecule type" value="Genomic_DNA"/>
</dbReference>
<dbReference type="GO" id="GO:0005758">
    <property type="term" value="C:mitochondrial intermembrane space"/>
    <property type="evidence" value="ECO:0007669"/>
    <property type="project" value="InterPro"/>
</dbReference>
<gene>
    <name evidence="2" type="ORF">KLDO_g2332</name>
</gene>
<organism evidence="2 3">
    <name type="scientific">Kluyveromyces dobzhanskii CBS 2104</name>
    <dbReference type="NCBI Taxonomy" id="1427455"/>
    <lineage>
        <taxon>Eukaryota</taxon>
        <taxon>Fungi</taxon>
        <taxon>Dikarya</taxon>
        <taxon>Ascomycota</taxon>
        <taxon>Saccharomycotina</taxon>
        <taxon>Saccharomycetes</taxon>
        <taxon>Saccharomycetales</taxon>
        <taxon>Saccharomycetaceae</taxon>
        <taxon>Kluyveromyces</taxon>
    </lineage>
</organism>
<protein>
    <submittedName>
        <fullName evidence="2">WGS project CCBQ000000000 data, contig 00049</fullName>
    </submittedName>
</protein>
<proteinExistence type="predicted"/>
<accession>A0A0A8L771</accession>
<name>A0A0A8L771_9SACH</name>
<dbReference type="OrthoDB" id="407630at2759"/>
<dbReference type="InterPro" id="IPR037365">
    <property type="entry name" value="Slowmo/Ups"/>
</dbReference>